<dbReference type="PANTHER" id="PTHR31047">
    <property type="entry name" value="MEIOTICALLY UP-REGULATED GENE 157 PROTEIN"/>
    <property type="match status" value="1"/>
</dbReference>
<dbReference type="InterPro" id="IPR008928">
    <property type="entry name" value="6-hairpin_glycosidase_sf"/>
</dbReference>
<evidence type="ECO:0000256" key="1">
    <source>
        <dbReference type="SAM" id="MobiDB-lite"/>
    </source>
</evidence>
<dbReference type="PANTHER" id="PTHR31047:SF0">
    <property type="entry name" value="MEIOTICALLY UP-REGULATED GENE 157 PROTEIN"/>
    <property type="match status" value="1"/>
</dbReference>
<dbReference type="GO" id="GO:0005975">
    <property type="term" value="P:carbohydrate metabolic process"/>
    <property type="evidence" value="ECO:0007669"/>
    <property type="project" value="InterPro"/>
</dbReference>
<organism evidence="2 3">
    <name type="scientific">Aspergillus oryzae</name>
    <name type="common">Yellow koji mold</name>
    <dbReference type="NCBI Taxonomy" id="5062"/>
    <lineage>
        <taxon>Eukaryota</taxon>
        <taxon>Fungi</taxon>
        <taxon>Dikarya</taxon>
        <taxon>Ascomycota</taxon>
        <taxon>Pezizomycotina</taxon>
        <taxon>Eurotiomycetes</taxon>
        <taxon>Eurotiomycetidae</taxon>
        <taxon>Eurotiales</taxon>
        <taxon>Aspergillaceae</taxon>
        <taxon>Aspergillus</taxon>
        <taxon>Aspergillus subgen. Circumdati</taxon>
    </lineage>
</organism>
<proteinExistence type="predicted"/>
<accession>A0AAN4YIJ5</accession>
<dbReference type="GO" id="GO:0006260">
    <property type="term" value="P:DNA replication"/>
    <property type="evidence" value="ECO:0007669"/>
    <property type="project" value="InterPro"/>
</dbReference>
<dbReference type="Pfam" id="PF06824">
    <property type="entry name" value="Glyco_hydro_125"/>
    <property type="match status" value="1"/>
</dbReference>
<reference evidence="2" key="1">
    <citation type="submission" date="2023-04" db="EMBL/GenBank/DDBJ databases">
        <title>Aspergillus oryzae NBRC 4228.</title>
        <authorList>
            <person name="Ichikawa N."/>
            <person name="Sato H."/>
            <person name="Tonouchi N."/>
        </authorList>
    </citation>
    <scope>NUCLEOTIDE SEQUENCE</scope>
    <source>
        <strain evidence="2">NBRC 4228</strain>
    </source>
</reference>
<evidence type="ECO:0000313" key="3">
    <source>
        <dbReference type="Proteomes" id="UP001165205"/>
    </source>
</evidence>
<dbReference type="AlphaFoldDB" id="A0AAN4YIJ5"/>
<dbReference type="EMBL" id="BSYA01000057">
    <property type="protein sequence ID" value="GMG29446.1"/>
    <property type="molecule type" value="Genomic_DNA"/>
</dbReference>
<dbReference type="GO" id="GO:0003824">
    <property type="term" value="F:catalytic activity"/>
    <property type="evidence" value="ECO:0007669"/>
    <property type="project" value="UniProtKB-ARBA"/>
</dbReference>
<feature type="region of interest" description="Disordered" evidence="1">
    <location>
        <begin position="79"/>
        <end position="110"/>
    </location>
</feature>
<protein>
    <submittedName>
        <fullName evidence="2">Unnamed protein product</fullName>
    </submittedName>
</protein>
<name>A0AAN4YIJ5_ASPOZ</name>
<dbReference type="GO" id="GO:0043625">
    <property type="term" value="C:delta DNA polymerase complex"/>
    <property type="evidence" value="ECO:0007669"/>
    <property type="project" value="InterPro"/>
</dbReference>
<dbReference type="InterPro" id="IPR012341">
    <property type="entry name" value="6hp_glycosidase-like_sf"/>
</dbReference>
<evidence type="ECO:0000313" key="2">
    <source>
        <dbReference type="EMBL" id="GMG29446.1"/>
    </source>
</evidence>
<dbReference type="SUPFAM" id="SSF48208">
    <property type="entry name" value="Six-hairpin glycosidases"/>
    <property type="match status" value="1"/>
</dbReference>
<dbReference type="InterPro" id="IPR019038">
    <property type="entry name" value="POLD3"/>
</dbReference>
<feature type="region of interest" description="Disordered" evidence="1">
    <location>
        <begin position="157"/>
        <end position="181"/>
    </location>
</feature>
<gene>
    <name evidence="2" type="ORF">Aory04_000570800</name>
</gene>
<feature type="region of interest" description="Disordered" evidence="1">
    <location>
        <begin position="1"/>
        <end position="48"/>
    </location>
</feature>
<dbReference type="InterPro" id="IPR008313">
    <property type="entry name" value="GH125"/>
</dbReference>
<feature type="compositionally biased region" description="Basic residues" evidence="1">
    <location>
        <begin position="33"/>
        <end position="46"/>
    </location>
</feature>
<dbReference type="SMART" id="SM01149">
    <property type="entry name" value="DUF1237"/>
    <property type="match status" value="1"/>
</dbReference>
<dbReference type="Pfam" id="PF09507">
    <property type="entry name" value="CDC27"/>
    <property type="match status" value="2"/>
</dbReference>
<dbReference type="Gene3D" id="1.50.10.10">
    <property type="match status" value="1"/>
</dbReference>
<sequence>MPDATEPPEESKPIDQPPPKKPELKEEITVQGGRRRGRRQVMKKQVRKDDEGYLGKALVGCRGILANHCCSVTVEEPSWESFSEDEPAPPPKKKPAVSALKGKPAGKGQGNIMSFFGKNSPAVEQVIEDITSRIEDKDLAQLFKNAFPNTLDTTIRWHTDGTSAQPSRRAKRAGSQWNGPQTFVVTGDINAEWLRDSTNQLSGYQAPAKKDKNLHNLILGAINTQAEFVIQSPYCNAFQPPPPSGIQATDNGQDDKVHPAYEPSVVFECKYELDSLANFLALGTEFYENTGSTEFLTDRWYLALDTLLKVLDAQSQPTFNNDQFVTNQYTFQRTTTLGTETLNLAGVGNPLNHGTGLIRSAFRPSDDATILGFFIPPNAMMAVQLKKTAEVLRKAGGKADLAQQLQDRGENLDKAVREHGIVNHPTFGDVFAFEVDGYGSRILMDDANVPSLLSLPVLGYVDKDDKVYQNTRKMVLSQDGNPYYLTGSAFHGIGGPHIGLQNAWPMSLLIQAQTSDSDAEIIECINLVRNSSLLGLVHESINVNNIEKYTRPWFAWANSVFAQTILKVAKERPHLIFGEGAKPYVIE</sequence>
<feature type="compositionally biased region" description="Basic and acidic residues" evidence="1">
    <location>
        <begin position="9"/>
        <end position="28"/>
    </location>
</feature>
<dbReference type="Proteomes" id="UP001165205">
    <property type="component" value="Unassembled WGS sequence"/>
</dbReference>
<comment type="caution">
    <text evidence="2">The sequence shown here is derived from an EMBL/GenBank/DDBJ whole genome shotgun (WGS) entry which is preliminary data.</text>
</comment>